<evidence type="ECO:0000256" key="2">
    <source>
        <dbReference type="ARBA" id="ARBA00022723"/>
    </source>
</evidence>
<dbReference type="PANTHER" id="PTHR37302">
    <property type="entry name" value="SLR1116 PROTEIN"/>
    <property type="match status" value="1"/>
</dbReference>
<accession>A0ABY4EUY1</accession>
<keyword evidence="2" id="KW-0479">Metal-binding</keyword>
<dbReference type="RefSeq" id="WP_244712910.1">
    <property type="nucleotide sequence ID" value="NZ_CP095073.1"/>
</dbReference>
<comment type="similarity">
    <text evidence="1">Belongs to the DinB family.</text>
</comment>
<gene>
    <name evidence="3" type="ORF">MUN89_08550</name>
</gene>
<evidence type="ECO:0000313" key="4">
    <source>
        <dbReference type="Proteomes" id="UP000831787"/>
    </source>
</evidence>
<reference evidence="3 4" key="1">
    <citation type="submission" date="2022-04" db="EMBL/GenBank/DDBJ databases">
        <title>Halobacillus sp. isolated from saltern.</title>
        <authorList>
            <person name="Won M."/>
            <person name="Lee C.-M."/>
            <person name="Woen H.-Y."/>
            <person name="Kwon S.-W."/>
        </authorList>
    </citation>
    <scope>NUCLEOTIDE SEQUENCE [LARGE SCALE GENOMIC DNA]</scope>
    <source>
        <strain evidence="3 4">SSBR10-3</strain>
    </source>
</reference>
<dbReference type="EMBL" id="CP095073">
    <property type="protein sequence ID" value="UOQ45956.1"/>
    <property type="molecule type" value="Genomic_DNA"/>
</dbReference>
<evidence type="ECO:0000256" key="1">
    <source>
        <dbReference type="ARBA" id="ARBA00008635"/>
    </source>
</evidence>
<dbReference type="Gene3D" id="1.20.120.450">
    <property type="entry name" value="dinb family like domain"/>
    <property type="match status" value="1"/>
</dbReference>
<name>A0ABY4EUY1_9BACI</name>
<dbReference type="Proteomes" id="UP000831787">
    <property type="component" value="Chromosome"/>
</dbReference>
<evidence type="ECO:0000313" key="3">
    <source>
        <dbReference type="EMBL" id="UOQ45956.1"/>
    </source>
</evidence>
<dbReference type="InterPro" id="IPR007837">
    <property type="entry name" value="DinB"/>
</dbReference>
<organism evidence="3 4">
    <name type="scientific">Halobacillus salinarum</name>
    <dbReference type="NCBI Taxonomy" id="2932257"/>
    <lineage>
        <taxon>Bacteria</taxon>
        <taxon>Bacillati</taxon>
        <taxon>Bacillota</taxon>
        <taxon>Bacilli</taxon>
        <taxon>Bacillales</taxon>
        <taxon>Bacillaceae</taxon>
        <taxon>Halobacillus</taxon>
    </lineage>
</organism>
<proteinExistence type="inferred from homology"/>
<dbReference type="SUPFAM" id="SSF109854">
    <property type="entry name" value="DinB/YfiT-like putative metalloenzymes"/>
    <property type="match status" value="1"/>
</dbReference>
<dbReference type="Pfam" id="PF05163">
    <property type="entry name" value="DinB"/>
    <property type="match status" value="1"/>
</dbReference>
<dbReference type="InterPro" id="IPR034660">
    <property type="entry name" value="DinB/YfiT-like"/>
</dbReference>
<sequence length="173" mass="20388">MSEHVREMYEYHFWANQRILEHLASLSPRYYHQEIESVFPSVAKVLSHIYLTDCMWLSILNGEDMAEALESSRERGTQLEGIELEQLAEKYRLLGDEYLSFIQDQKDLEEIFVLNNPYTSIRETRISEIILHVVNHGTYHRGNISAMLHQMGEASVMTDYAFFWYEEEASSQQ</sequence>
<protein>
    <submittedName>
        <fullName evidence="3">DinB family protein</fullName>
    </submittedName>
</protein>
<dbReference type="PANTHER" id="PTHR37302:SF1">
    <property type="entry name" value="PROTEIN DINB"/>
    <property type="match status" value="1"/>
</dbReference>
<keyword evidence="4" id="KW-1185">Reference proteome</keyword>